<dbReference type="PANTHER" id="PTHR23501">
    <property type="entry name" value="MAJOR FACILITATOR SUPERFAMILY"/>
    <property type="match status" value="1"/>
</dbReference>
<keyword evidence="7 8" id="KW-0472">Membrane</keyword>
<dbReference type="AlphaFoldDB" id="A0A919P447"/>
<dbReference type="CDD" id="cd17502">
    <property type="entry name" value="MFS_Azr1_MDR_like"/>
    <property type="match status" value="1"/>
</dbReference>
<feature type="transmembrane region" description="Helical" evidence="8">
    <location>
        <begin position="349"/>
        <end position="368"/>
    </location>
</feature>
<comment type="similarity">
    <text evidence="2">Belongs to the major facilitator superfamily. TCR/Tet family.</text>
</comment>
<feature type="transmembrane region" description="Helical" evidence="8">
    <location>
        <begin position="211"/>
        <end position="233"/>
    </location>
</feature>
<evidence type="ECO:0000259" key="9">
    <source>
        <dbReference type="PROSITE" id="PS50850"/>
    </source>
</evidence>
<keyword evidence="6 8" id="KW-1133">Transmembrane helix</keyword>
<feature type="transmembrane region" description="Helical" evidence="8">
    <location>
        <begin position="181"/>
        <end position="199"/>
    </location>
</feature>
<feature type="transmembrane region" description="Helical" evidence="8">
    <location>
        <begin position="420"/>
        <end position="439"/>
    </location>
</feature>
<evidence type="ECO:0000256" key="1">
    <source>
        <dbReference type="ARBA" id="ARBA00004651"/>
    </source>
</evidence>
<keyword evidence="5 8" id="KW-0812">Transmembrane</keyword>
<dbReference type="Gene3D" id="1.20.1720.10">
    <property type="entry name" value="Multidrug resistance protein D"/>
    <property type="match status" value="1"/>
</dbReference>
<dbReference type="Pfam" id="PF07690">
    <property type="entry name" value="MFS_1"/>
    <property type="match status" value="1"/>
</dbReference>
<dbReference type="RefSeq" id="WP_203754875.1">
    <property type="nucleotide sequence ID" value="NZ_BONK01000008.1"/>
</dbReference>
<feature type="transmembrane region" description="Helical" evidence="8">
    <location>
        <begin position="487"/>
        <end position="505"/>
    </location>
</feature>
<gene>
    <name evidence="10" type="ORF">Cch01nite_25360</name>
</gene>
<dbReference type="FunFam" id="1.20.1720.10:FF:000004">
    <property type="entry name" value="EmrB/QacA family drug resistance transporter"/>
    <property type="match status" value="1"/>
</dbReference>
<evidence type="ECO:0000256" key="4">
    <source>
        <dbReference type="ARBA" id="ARBA00022475"/>
    </source>
</evidence>
<feature type="transmembrane region" description="Helical" evidence="8">
    <location>
        <begin position="245"/>
        <end position="264"/>
    </location>
</feature>
<dbReference type="SUPFAM" id="SSF103473">
    <property type="entry name" value="MFS general substrate transporter"/>
    <property type="match status" value="1"/>
</dbReference>
<name>A0A919P447_9CELL</name>
<dbReference type="Proteomes" id="UP000632740">
    <property type="component" value="Unassembled WGS sequence"/>
</dbReference>
<dbReference type="Gene3D" id="1.20.1250.20">
    <property type="entry name" value="MFS general substrate transporter like domains"/>
    <property type="match status" value="1"/>
</dbReference>
<dbReference type="GO" id="GO:0005886">
    <property type="term" value="C:plasma membrane"/>
    <property type="evidence" value="ECO:0007669"/>
    <property type="project" value="UniProtKB-SubCell"/>
</dbReference>
<proteinExistence type="inferred from homology"/>
<sequence length="595" mass="61881">MATATLDTSAPDKPLIVLTPRTVWLIFGALMASMFLSSLDQSIVGTAMPTIVGELNGVEHQGWVVTAYILAIAIVMPLYGKFGDLWGRRWPFLVAVALFIAGSAVAGFAPSFGWLVAGRGIQGLGGGGLMILSQAIIADIVPAKDRGKYMGPMGALFGIAAVIGPLLGGLFTQHADWRWCFWLNIPIGIAAFVVAWFTLKLPSHRSEKKIDVAGVFFLVVATSGLVLATSWTSWTGNKVYDWSDAGLIALVAGTLVSIAAFILVELRASEPILPLRLFKNPTFTIATLIGLILGAGMFSALAFLPTFLQMSTGAGVTESGFLMLPMMVGVMLTAIGSGVAITKTGRYKIYPVAGLAITAAGVAWLTQITGDMSMWLFGAMIFVLGAGMGLVMQTIVLAVQNSVDPHEIGTATSSNNFFREIGAAVGTAVFSTMFTSRLTSNLADVFRDLPAGSGGDASSLTPAAVQELPEPFRTGVVDAFTNSLAPAFWYVVPIVLVGLVLALFLKEVKLSDVAGMVARGEALAADGSGAPVVDGAEVDGAVVVDTLSAPAHEADVTDVPGPHAAPDDAAGDDLDAELAALEGDDVADGDTAARR</sequence>
<dbReference type="InterPro" id="IPR036259">
    <property type="entry name" value="MFS_trans_sf"/>
</dbReference>
<dbReference type="GO" id="GO:0022857">
    <property type="term" value="F:transmembrane transporter activity"/>
    <property type="evidence" value="ECO:0007669"/>
    <property type="project" value="InterPro"/>
</dbReference>
<organism evidence="10 11">
    <name type="scientific">Cellulomonas chitinilytica</name>
    <dbReference type="NCBI Taxonomy" id="398759"/>
    <lineage>
        <taxon>Bacteria</taxon>
        <taxon>Bacillati</taxon>
        <taxon>Actinomycetota</taxon>
        <taxon>Actinomycetes</taxon>
        <taxon>Micrococcales</taxon>
        <taxon>Cellulomonadaceae</taxon>
        <taxon>Cellulomonas</taxon>
    </lineage>
</organism>
<feature type="transmembrane region" description="Helical" evidence="8">
    <location>
        <begin position="92"/>
        <end position="115"/>
    </location>
</feature>
<evidence type="ECO:0000256" key="3">
    <source>
        <dbReference type="ARBA" id="ARBA00022448"/>
    </source>
</evidence>
<dbReference type="PRINTS" id="PR01035">
    <property type="entry name" value="TCRTETA"/>
</dbReference>
<keyword evidence="11" id="KW-1185">Reference proteome</keyword>
<keyword evidence="4" id="KW-1003">Cell membrane</keyword>
<evidence type="ECO:0000256" key="7">
    <source>
        <dbReference type="ARBA" id="ARBA00023136"/>
    </source>
</evidence>
<feature type="transmembrane region" description="Helical" evidence="8">
    <location>
        <begin position="374"/>
        <end position="399"/>
    </location>
</feature>
<feature type="transmembrane region" description="Helical" evidence="8">
    <location>
        <begin position="23"/>
        <end position="43"/>
    </location>
</feature>
<comment type="caution">
    <text evidence="10">The sequence shown here is derived from an EMBL/GenBank/DDBJ whole genome shotgun (WGS) entry which is preliminary data.</text>
</comment>
<protein>
    <submittedName>
        <fullName evidence="10">MFS transporter</fullName>
    </submittedName>
</protein>
<comment type="subcellular location">
    <subcellularLocation>
        <location evidence="1">Cell membrane</location>
        <topology evidence="1">Multi-pass membrane protein</topology>
    </subcellularLocation>
</comment>
<feature type="transmembrane region" description="Helical" evidence="8">
    <location>
        <begin position="63"/>
        <end position="80"/>
    </location>
</feature>
<evidence type="ECO:0000313" key="10">
    <source>
        <dbReference type="EMBL" id="GIG21812.1"/>
    </source>
</evidence>
<dbReference type="PROSITE" id="PS50850">
    <property type="entry name" value="MFS"/>
    <property type="match status" value="1"/>
</dbReference>
<feature type="transmembrane region" description="Helical" evidence="8">
    <location>
        <begin position="320"/>
        <end position="342"/>
    </location>
</feature>
<evidence type="ECO:0000313" key="11">
    <source>
        <dbReference type="Proteomes" id="UP000632740"/>
    </source>
</evidence>
<feature type="transmembrane region" description="Helical" evidence="8">
    <location>
        <begin position="121"/>
        <end position="141"/>
    </location>
</feature>
<dbReference type="PANTHER" id="PTHR23501:SF197">
    <property type="entry name" value="COMD"/>
    <property type="match status" value="1"/>
</dbReference>
<dbReference type="EMBL" id="BONK01000008">
    <property type="protein sequence ID" value="GIG21812.1"/>
    <property type="molecule type" value="Genomic_DNA"/>
</dbReference>
<feature type="transmembrane region" description="Helical" evidence="8">
    <location>
        <begin position="153"/>
        <end position="175"/>
    </location>
</feature>
<evidence type="ECO:0000256" key="8">
    <source>
        <dbReference type="SAM" id="Phobius"/>
    </source>
</evidence>
<dbReference type="InterPro" id="IPR020846">
    <property type="entry name" value="MFS_dom"/>
</dbReference>
<keyword evidence="3" id="KW-0813">Transport</keyword>
<dbReference type="InterPro" id="IPR004638">
    <property type="entry name" value="EmrB-like"/>
</dbReference>
<reference evidence="10" key="1">
    <citation type="submission" date="2021-01" db="EMBL/GenBank/DDBJ databases">
        <title>Whole genome shotgun sequence of Cellulomonas chitinilytica NBRC 110799.</title>
        <authorList>
            <person name="Komaki H."/>
            <person name="Tamura T."/>
        </authorList>
    </citation>
    <scope>NUCLEOTIDE SEQUENCE</scope>
    <source>
        <strain evidence="10">NBRC 110799</strain>
    </source>
</reference>
<feature type="transmembrane region" description="Helical" evidence="8">
    <location>
        <begin position="285"/>
        <end position="308"/>
    </location>
</feature>
<evidence type="ECO:0000256" key="2">
    <source>
        <dbReference type="ARBA" id="ARBA00007520"/>
    </source>
</evidence>
<dbReference type="InterPro" id="IPR001958">
    <property type="entry name" value="Tet-R_TetA/multi-R_MdtG-like"/>
</dbReference>
<feature type="domain" description="Major facilitator superfamily (MFS) profile" evidence="9">
    <location>
        <begin position="26"/>
        <end position="510"/>
    </location>
</feature>
<accession>A0A919P447</accession>
<evidence type="ECO:0000256" key="5">
    <source>
        <dbReference type="ARBA" id="ARBA00022692"/>
    </source>
</evidence>
<dbReference type="NCBIfam" id="TIGR00711">
    <property type="entry name" value="efflux_EmrB"/>
    <property type="match status" value="1"/>
</dbReference>
<dbReference type="InterPro" id="IPR011701">
    <property type="entry name" value="MFS"/>
</dbReference>
<evidence type="ECO:0000256" key="6">
    <source>
        <dbReference type="ARBA" id="ARBA00022989"/>
    </source>
</evidence>